<comment type="caution">
    <text evidence="2">The sequence shown here is derived from an EMBL/GenBank/DDBJ whole genome shotgun (WGS) entry which is preliminary data.</text>
</comment>
<dbReference type="InterPro" id="IPR039523">
    <property type="entry name" value="RimK-rel_E_lig_ATP-grasp"/>
</dbReference>
<evidence type="ECO:0000313" key="3">
    <source>
        <dbReference type="Proteomes" id="UP000276603"/>
    </source>
</evidence>
<name>A0A3B0C6P9_9FLAO</name>
<keyword evidence="3" id="KW-1185">Reference proteome</keyword>
<dbReference type="Pfam" id="PF14397">
    <property type="entry name" value="ATPgrasp_ST"/>
    <property type="match status" value="1"/>
</dbReference>
<gene>
    <name evidence="2" type="ORF">D7Z94_15935</name>
</gene>
<dbReference type="RefSeq" id="WP_120712577.1">
    <property type="nucleotide sequence ID" value="NZ_RBCJ01000003.1"/>
</dbReference>
<dbReference type="OrthoDB" id="6315394at2"/>
<proteinExistence type="predicted"/>
<protein>
    <recommendedName>
        <fullName evidence="1">Alpha-L-glutamate ligase-related protein ATP-grasp domain-containing protein</fullName>
    </recommendedName>
</protein>
<sequence>MKVIHSLKSILSKAEIYRFHFSHKREAKEILRRIEKEKGRLSPPLKKKAMEYAQDIFGAKRYAPWLYVYSVVNGTFKEGWIPDNYYGQVVVPKIQGAYGKLSFAKLHSNAFFETKQFPDLGYYVNGQWLSKDLSVLSSGEIQEIIFSKGDLVIFKRDQSFQGKGVYLIQRKNFNLEQIVKLGNGVFQRYIPHHPFFEDFGAATATLRITTVLHLSHQASVRAAYLRMGRSGETHVQSQSQVKVGIDISSGELAEYGHLNNWRSVYQHPDTQMAFKNKTIPHFNEAKALCKELHAKVPYIGSIGWDLAIDQKGQVQILEWNGYHNDIKYSEATQGPCFADLGWEKLWKEN</sequence>
<accession>A0A3B0C6P9</accession>
<evidence type="ECO:0000259" key="1">
    <source>
        <dbReference type="Pfam" id="PF14397"/>
    </source>
</evidence>
<organism evidence="2 3">
    <name type="scientific">Ulvibacterium marinum</name>
    <dbReference type="NCBI Taxonomy" id="2419782"/>
    <lineage>
        <taxon>Bacteria</taxon>
        <taxon>Pseudomonadati</taxon>
        <taxon>Bacteroidota</taxon>
        <taxon>Flavobacteriia</taxon>
        <taxon>Flavobacteriales</taxon>
        <taxon>Flavobacteriaceae</taxon>
        <taxon>Ulvibacterium</taxon>
    </lineage>
</organism>
<evidence type="ECO:0000313" key="2">
    <source>
        <dbReference type="EMBL" id="RKN79769.1"/>
    </source>
</evidence>
<dbReference type="SUPFAM" id="SSF56059">
    <property type="entry name" value="Glutathione synthetase ATP-binding domain-like"/>
    <property type="match status" value="1"/>
</dbReference>
<feature type="domain" description="Alpha-L-glutamate ligase-related protein ATP-grasp" evidence="1">
    <location>
        <begin position="184"/>
        <end position="321"/>
    </location>
</feature>
<dbReference type="AlphaFoldDB" id="A0A3B0C6P9"/>
<reference evidence="2 3" key="1">
    <citation type="submission" date="2018-10" db="EMBL/GenBank/DDBJ databases">
        <title>Ulvibacterium marinum gen. nov., sp. nov., a novel marine bacterium of the family Flavobacteriaceae, isolated from a culture of the green alga Ulva prolifera.</title>
        <authorList>
            <person name="Zhang Z."/>
        </authorList>
    </citation>
    <scope>NUCLEOTIDE SEQUENCE [LARGE SCALE GENOMIC DNA]</scope>
    <source>
        <strain evidence="2 3">CCMM003</strain>
    </source>
</reference>
<dbReference type="Proteomes" id="UP000276603">
    <property type="component" value="Unassembled WGS sequence"/>
</dbReference>
<dbReference type="EMBL" id="RBCJ01000003">
    <property type="protein sequence ID" value="RKN79769.1"/>
    <property type="molecule type" value="Genomic_DNA"/>
</dbReference>